<sequence length="216" mass="22561">METATPSKNPLLELTPDESLTPATMERAAGALARDGLLLRHGAGPTRKLVLFDGRLGAAQAALLDQAPPALLLATREADGEPSAWEVRLLAALLRGDSLLPPEAVVSRARLSQVADVGPACEAASAAVLEAGGSRVAAGLVADVAHELAANALLDAPVDETGAPKYAHRRTQVQHVAPEDSCLLEWGVEAGRAWVQGVDRFGRLTASPLVRVLRAW</sequence>
<proteinExistence type="predicted"/>
<dbReference type="Proteomes" id="UP000272888">
    <property type="component" value="Unassembled WGS sequence"/>
</dbReference>
<evidence type="ECO:0000313" key="1">
    <source>
        <dbReference type="EMBL" id="RKH47158.1"/>
    </source>
</evidence>
<feature type="non-terminal residue" evidence="1">
    <location>
        <position position="216"/>
    </location>
</feature>
<comment type="caution">
    <text evidence="1">The sequence shown here is derived from an EMBL/GenBank/DDBJ whole genome shotgun (WGS) entry which is preliminary data.</text>
</comment>
<gene>
    <name evidence="1" type="ORF">D7V93_34190</name>
</gene>
<keyword evidence="2" id="KW-1185">Reference proteome</keyword>
<accession>A0A3A8NSF8</accession>
<protein>
    <submittedName>
        <fullName evidence="1">Uncharacterized protein</fullName>
    </submittedName>
</protein>
<reference evidence="2" key="1">
    <citation type="submission" date="2018-09" db="EMBL/GenBank/DDBJ databases">
        <authorList>
            <person name="Livingstone P.G."/>
            <person name="Whitworth D.E."/>
        </authorList>
    </citation>
    <scope>NUCLEOTIDE SEQUENCE [LARGE SCALE GENOMIC DNA]</scope>
    <source>
        <strain evidence="2">CA051B</strain>
    </source>
</reference>
<dbReference type="EMBL" id="RAWB01000532">
    <property type="protein sequence ID" value="RKH47158.1"/>
    <property type="molecule type" value="Genomic_DNA"/>
</dbReference>
<dbReference type="AlphaFoldDB" id="A0A3A8NSF8"/>
<name>A0A3A8NSF8_9BACT</name>
<evidence type="ECO:0000313" key="2">
    <source>
        <dbReference type="Proteomes" id="UP000272888"/>
    </source>
</evidence>
<dbReference type="RefSeq" id="WP_120647367.1">
    <property type="nucleotide sequence ID" value="NZ_RAWB01000532.1"/>
</dbReference>
<organism evidence="1 2">
    <name type="scientific">Corallococcus llansteffanensis</name>
    <dbReference type="NCBI Taxonomy" id="2316731"/>
    <lineage>
        <taxon>Bacteria</taxon>
        <taxon>Pseudomonadati</taxon>
        <taxon>Myxococcota</taxon>
        <taxon>Myxococcia</taxon>
        <taxon>Myxococcales</taxon>
        <taxon>Cystobacterineae</taxon>
        <taxon>Myxococcaceae</taxon>
        <taxon>Corallococcus</taxon>
    </lineage>
</organism>